<dbReference type="InterPro" id="IPR008754">
    <property type="entry name" value="Peptidase_M43"/>
</dbReference>
<dbReference type="GO" id="GO:0046872">
    <property type="term" value="F:metal ion binding"/>
    <property type="evidence" value="ECO:0007669"/>
    <property type="project" value="UniProtKB-KW"/>
</dbReference>
<proteinExistence type="inferred from homology"/>
<dbReference type="Gene3D" id="3.40.390.10">
    <property type="entry name" value="Collagenase (Catalytic Domain)"/>
    <property type="match status" value="1"/>
</dbReference>
<keyword evidence="6" id="KW-0378">Hydrolase</keyword>
<dbReference type="PANTHER" id="PTHR47466">
    <property type="match status" value="1"/>
</dbReference>
<gene>
    <name evidence="14" type="ORF">C7H52_00430</name>
</gene>
<evidence type="ECO:0000313" key="15">
    <source>
        <dbReference type="Proteomes" id="UP000238426"/>
    </source>
</evidence>
<dbReference type="NCBIfam" id="TIGR04183">
    <property type="entry name" value="Por_Secre_tail"/>
    <property type="match status" value="1"/>
</dbReference>
<keyword evidence="10" id="KW-1015">Disulfide bond</keyword>
<dbReference type="EMBL" id="PXOQ01000006">
    <property type="protein sequence ID" value="PSG91613.1"/>
    <property type="molecule type" value="Genomic_DNA"/>
</dbReference>
<protein>
    <submittedName>
        <fullName evidence="14">Peptidase</fullName>
    </submittedName>
</protein>
<dbReference type="InterPro" id="IPR024079">
    <property type="entry name" value="MetalloPept_cat_dom_sf"/>
</dbReference>
<dbReference type="OrthoDB" id="6278496at2"/>
<dbReference type="GO" id="GO:0008237">
    <property type="term" value="F:metallopeptidase activity"/>
    <property type="evidence" value="ECO:0007669"/>
    <property type="project" value="UniProtKB-KW"/>
</dbReference>
<comment type="caution">
    <text evidence="14">The sequence shown here is derived from an EMBL/GenBank/DDBJ whole genome shotgun (WGS) entry which is preliminary data.</text>
</comment>
<dbReference type="InterPro" id="IPR003644">
    <property type="entry name" value="Calx_beta"/>
</dbReference>
<evidence type="ECO:0000256" key="6">
    <source>
        <dbReference type="ARBA" id="ARBA00022801"/>
    </source>
</evidence>
<dbReference type="Pfam" id="PF03160">
    <property type="entry name" value="Calx-beta"/>
    <property type="match status" value="1"/>
</dbReference>
<dbReference type="InterPro" id="IPR038081">
    <property type="entry name" value="CalX-like_sf"/>
</dbReference>
<keyword evidence="3" id="KW-0479">Metal-binding</keyword>
<dbReference type="InterPro" id="IPR026444">
    <property type="entry name" value="Secre_tail"/>
</dbReference>
<dbReference type="PANTHER" id="PTHR47466:SF1">
    <property type="entry name" value="METALLOPROTEASE MEP1 (AFU_ORTHOLOGUE AFUA_1G07730)-RELATED"/>
    <property type="match status" value="1"/>
</dbReference>
<dbReference type="GO" id="GO:0016020">
    <property type="term" value="C:membrane"/>
    <property type="evidence" value="ECO:0007669"/>
    <property type="project" value="InterPro"/>
</dbReference>
<organism evidence="14 15">
    <name type="scientific">Aurantibacter aestuarii</name>
    <dbReference type="NCBI Taxonomy" id="1266046"/>
    <lineage>
        <taxon>Bacteria</taxon>
        <taxon>Pseudomonadati</taxon>
        <taxon>Bacteroidota</taxon>
        <taxon>Flavobacteriia</taxon>
        <taxon>Flavobacteriales</taxon>
        <taxon>Flavobacteriaceae</taxon>
        <taxon>Aurantibacter</taxon>
    </lineage>
</organism>
<dbReference type="SUPFAM" id="SSF55486">
    <property type="entry name" value="Metalloproteases ('zincins'), catalytic domain"/>
    <property type="match status" value="1"/>
</dbReference>
<keyword evidence="2" id="KW-0645">Protease</keyword>
<dbReference type="CDD" id="cd04275">
    <property type="entry name" value="ZnMc_pappalysin_like"/>
    <property type="match status" value="1"/>
</dbReference>
<evidence type="ECO:0000256" key="2">
    <source>
        <dbReference type="ARBA" id="ARBA00022670"/>
    </source>
</evidence>
<evidence type="ECO:0000256" key="10">
    <source>
        <dbReference type="ARBA" id="ARBA00023157"/>
    </source>
</evidence>
<evidence type="ECO:0000256" key="3">
    <source>
        <dbReference type="ARBA" id="ARBA00022723"/>
    </source>
</evidence>
<dbReference type="GO" id="GO:0006508">
    <property type="term" value="P:proteolysis"/>
    <property type="evidence" value="ECO:0007669"/>
    <property type="project" value="UniProtKB-KW"/>
</dbReference>
<keyword evidence="7" id="KW-0862">Zinc</keyword>
<keyword evidence="9" id="KW-0482">Metalloprotease</keyword>
<feature type="domain" description="Secretion system C-terminal sorting" evidence="13">
    <location>
        <begin position="877"/>
        <end position="951"/>
    </location>
</feature>
<evidence type="ECO:0000256" key="1">
    <source>
        <dbReference type="ARBA" id="ARBA00008721"/>
    </source>
</evidence>
<keyword evidence="15" id="KW-1185">Reference proteome</keyword>
<keyword evidence="8" id="KW-0106">Calcium</keyword>
<evidence type="ECO:0000259" key="12">
    <source>
        <dbReference type="Pfam" id="PF05572"/>
    </source>
</evidence>
<evidence type="ECO:0000256" key="9">
    <source>
        <dbReference type="ARBA" id="ARBA00023049"/>
    </source>
</evidence>
<dbReference type="GO" id="GO:0007154">
    <property type="term" value="P:cell communication"/>
    <property type="evidence" value="ECO:0007669"/>
    <property type="project" value="InterPro"/>
</dbReference>
<dbReference type="Pfam" id="PF18962">
    <property type="entry name" value="Por_Secre_tail"/>
    <property type="match status" value="1"/>
</dbReference>
<keyword evidence="4" id="KW-0732">Signal</keyword>
<feature type="domain" description="Calx-beta" evidence="11">
    <location>
        <begin position="406"/>
        <end position="524"/>
    </location>
</feature>
<evidence type="ECO:0000259" key="11">
    <source>
        <dbReference type="Pfam" id="PF03160"/>
    </source>
</evidence>
<dbReference type="SUPFAM" id="SSF141072">
    <property type="entry name" value="CalX-like"/>
    <property type="match status" value="1"/>
</dbReference>
<accession>A0A2T1NFS9</accession>
<evidence type="ECO:0000256" key="4">
    <source>
        <dbReference type="ARBA" id="ARBA00022729"/>
    </source>
</evidence>
<evidence type="ECO:0000256" key="8">
    <source>
        <dbReference type="ARBA" id="ARBA00022837"/>
    </source>
</evidence>
<dbReference type="AlphaFoldDB" id="A0A2T1NFS9"/>
<reference evidence="14 15" key="1">
    <citation type="submission" date="2018-03" db="EMBL/GenBank/DDBJ databases">
        <title>Mesoflavibacter sp. HG37 and Mesoflavibacter sp. HG96 sp.nov., two marine bacteria isolated from seawater of Western Pacific Ocean.</title>
        <authorList>
            <person name="Cheng H."/>
            <person name="Wu Y.-H."/>
            <person name="Guo L.-L."/>
            <person name="Xu X.-W."/>
        </authorList>
    </citation>
    <scope>NUCLEOTIDE SEQUENCE [LARGE SCALE GENOMIC DNA]</scope>
    <source>
        <strain evidence="14 15">KCTC 32269</strain>
    </source>
</reference>
<evidence type="ECO:0000256" key="7">
    <source>
        <dbReference type="ARBA" id="ARBA00022833"/>
    </source>
</evidence>
<sequence>MLNIYIYLAISNFNKILIYKTFIMRKTTLLSLLFLLSVSFSASIAQNSSFKSTQDLKNNKPVQSKVNQIPGIGVALNQENQNFYNQTGVVKCITDEINAQHTSPEARQRFEDWLAPLVQEYKQNIAQQKATGNFVQATYNIPIIFHVVSGSASDAANLSQAQINAQIDQLNIDFANLAGADGGFWDGRDADSDIQFVPAAVDPSGSPLAEPGINRVFGYPGTLGQADFENNIKPATQWDRTMYANIWTGNLSGGLLGYAQFPDNSTLPGMPAGSGGAVNTDGVVCLFSSIGSTAMPYPGGAPYNQGRTLTHEIGHWIGLRHIWGDGGCGADDFCADTPNAGGSNFGCPTVDSCTTDADRDMVENYMDYTDDSCMDIFTTDQVARMIVVLQNSPGRTELPNSTTGDSGPVISFASSLTNVIEGSDCSFTDFTIDLNIGDAPSNNATVNLSVTGGTATNLEDFELLTPTVNFAAGSTAPQTVTLRIFNDSFGEGNENATIEFTVNANGGDATAGNSVFTLTIEDDDVDPLFGGAPVTIASDDFESGFGNWTVTGAPSATNFALATNATIADAGFFNTDESNTTTYAYVNDDDCNCDMSNERMAYNNSIDLAGISNASISLDYAFSDTYGGIASVQLSTDGGATWPNAAILANTGTGDESNIPFATVNIDLSAFAGQVVNLSVHYNDEAGWAGGLVVDNFEVSAPGPADIQTAVNAGTSEDQINLIGSGEAYGLDTISDNAILNVNVLDGFSYDCTTVAVSRAGTSAQPFNGSIAPALVTDKAYTITPSADSAVGSTQISFYFSEAELAGWEAATGDSRANLQIGKDNGASLETVSATITAFGSDWKVTGNFASGLNGTYYFGNMAFLSTEDFTFDSFVMYPNPSNGSLTIGFNTSNDVNVNLYDIRGRSVLNKNFNASGSKFNQTLNLASLATGVYVVKINSGSNTMFRKLIVN</sequence>
<evidence type="ECO:0000259" key="13">
    <source>
        <dbReference type="Pfam" id="PF18962"/>
    </source>
</evidence>
<keyword evidence="5" id="KW-0677">Repeat</keyword>
<dbReference type="Gene3D" id="2.60.40.2030">
    <property type="match status" value="1"/>
</dbReference>
<comment type="similarity">
    <text evidence="1">Belongs to the peptidase M43B family.</text>
</comment>
<dbReference type="Proteomes" id="UP000238426">
    <property type="component" value="Unassembled WGS sequence"/>
</dbReference>
<dbReference type="Pfam" id="PF05572">
    <property type="entry name" value="Peptidase_M43"/>
    <property type="match status" value="1"/>
</dbReference>
<name>A0A2T1NFS9_9FLAO</name>
<feature type="domain" description="Peptidase M43 pregnancy-associated plasma-A" evidence="12">
    <location>
        <begin position="236"/>
        <end position="389"/>
    </location>
</feature>
<evidence type="ECO:0000256" key="5">
    <source>
        <dbReference type="ARBA" id="ARBA00022737"/>
    </source>
</evidence>
<evidence type="ECO:0000313" key="14">
    <source>
        <dbReference type="EMBL" id="PSG91613.1"/>
    </source>
</evidence>